<gene>
    <name evidence="1" type="ORF">JYE49_01820</name>
</gene>
<dbReference type="EMBL" id="CP068393">
    <property type="protein sequence ID" value="QUC67465.1"/>
    <property type="molecule type" value="Genomic_DNA"/>
</dbReference>
<reference evidence="1" key="1">
    <citation type="submission" date="2021-01" db="EMBL/GenBank/DDBJ databases">
        <title>Complete genome sequence of Clostridiales bacterium R-7.</title>
        <authorList>
            <person name="Mahoney-Kurpe S.C."/>
            <person name="Palevich N."/>
            <person name="Koike S."/>
            <person name="Moon C.D."/>
            <person name="Attwood G.T."/>
        </authorList>
    </citation>
    <scope>NUCLEOTIDE SEQUENCE</scope>
    <source>
        <strain evidence="1">R-7</strain>
    </source>
</reference>
<sequence length="250" mass="27872">MDKTNSVSRQQLKDALINLGVNAGMVLEVHSSLSSFGHLEGGAMTLIDTLKEIVTPDGSIFMPALRLSPKYELTEEDRKMGMTVKIKLLDSDTPRTAMGIIADTFRQLPDTYAGRDTLSTAGWGKHGEEAARSGLSYPIHNGGKALLFGVDIYKLTAMHYMEDATPKEINDMFAPTEEILSVYPPDKWMTEAGHPPVKAWYTIQQMAYDRGLIQETHIGPCKVMFFDILDVVSIYRDELLRDPFGLWGLK</sequence>
<evidence type="ECO:0000313" key="2">
    <source>
        <dbReference type="Proteomes" id="UP000682782"/>
    </source>
</evidence>
<organism evidence="1 2">
    <name type="scientific">Aristaeella hokkaidonensis</name>
    <dbReference type="NCBI Taxonomy" id="3046382"/>
    <lineage>
        <taxon>Bacteria</taxon>
        <taxon>Bacillati</taxon>
        <taxon>Bacillota</taxon>
        <taxon>Clostridia</taxon>
        <taxon>Eubacteriales</taxon>
        <taxon>Aristaeellaceae</taxon>
        <taxon>Aristaeella</taxon>
    </lineage>
</organism>
<proteinExistence type="predicted"/>
<dbReference type="Proteomes" id="UP000682782">
    <property type="component" value="Chromosome"/>
</dbReference>
<protein>
    <submittedName>
        <fullName evidence="1">AAC(3) family N-acetyltransferase</fullName>
    </submittedName>
</protein>
<keyword evidence="2" id="KW-1185">Reference proteome</keyword>
<accession>A0AC61MX46</accession>
<evidence type="ECO:0000313" key="1">
    <source>
        <dbReference type="EMBL" id="QUC67465.1"/>
    </source>
</evidence>
<name>A0AC61MX46_9FIRM</name>